<evidence type="ECO:0000313" key="3">
    <source>
        <dbReference type="EMBL" id="MFC3852130.1"/>
    </source>
</evidence>
<keyword evidence="4" id="KW-1185">Reference proteome</keyword>
<feature type="transmembrane region" description="Helical" evidence="1">
    <location>
        <begin position="174"/>
        <end position="197"/>
    </location>
</feature>
<dbReference type="GO" id="GO:0016787">
    <property type="term" value="F:hydrolase activity"/>
    <property type="evidence" value="ECO:0007669"/>
    <property type="project" value="UniProtKB-KW"/>
</dbReference>
<dbReference type="InterPro" id="IPR052710">
    <property type="entry name" value="CAAX_protease"/>
</dbReference>
<gene>
    <name evidence="3" type="ORF">ACFOOG_04700</name>
</gene>
<keyword evidence="1" id="KW-0472">Membrane</keyword>
<evidence type="ECO:0000256" key="1">
    <source>
        <dbReference type="SAM" id="Phobius"/>
    </source>
</evidence>
<feature type="transmembrane region" description="Helical" evidence="1">
    <location>
        <begin position="111"/>
        <end position="132"/>
    </location>
</feature>
<feature type="transmembrane region" description="Helical" evidence="1">
    <location>
        <begin position="233"/>
        <end position="251"/>
    </location>
</feature>
<dbReference type="EMBL" id="JBHRYR010000002">
    <property type="protein sequence ID" value="MFC3852130.1"/>
    <property type="molecule type" value="Genomic_DNA"/>
</dbReference>
<dbReference type="Proteomes" id="UP001595617">
    <property type="component" value="Unassembled WGS sequence"/>
</dbReference>
<organism evidence="3 4">
    <name type="scientific">Saccharospirillum mangrovi</name>
    <dbReference type="NCBI Taxonomy" id="2161747"/>
    <lineage>
        <taxon>Bacteria</taxon>
        <taxon>Pseudomonadati</taxon>
        <taxon>Pseudomonadota</taxon>
        <taxon>Gammaproteobacteria</taxon>
        <taxon>Oceanospirillales</taxon>
        <taxon>Saccharospirillaceae</taxon>
        <taxon>Saccharospirillum</taxon>
    </lineage>
</organism>
<feature type="transmembrane region" description="Helical" evidence="1">
    <location>
        <begin position="258"/>
        <end position="277"/>
    </location>
</feature>
<evidence type="ECO:0000259" key="2">
    <source>
        <dbReference type="Pfam" id="PF02517"/>
    </source>
</evidence>
<name>A0ABV7ZVF4_9GAMM</name>
<dbReference type="InterPro" id="IPR003675">
    <property type="entry name" value="Rce1/LyrA-like_dom"/>
</dbReference>
<feature type="transmembrane region" description="Helical" evidence="1">
    <location>
        <begin position="209"/>
        <end position="227"/>
    </location>
</feature>
<feature type="transmembrane region" description="Helical" evidence="1">
    <location>
        <begin position="30"/>
        <end position="52"/>
    </location>
</feature>
<evidence type="ECO:0000313" key="4">
    <source>
        <dbReference type="Proteomes" id="UP001595617"/>
    </source>
</evidence>
<proteinExistence type="predicted"/>
<keyword evidence="1" id="KW-0812">Transmembrane</keyword>
<feature type="domain" description="CAAX prenyl protease 2/Lysostaphin resistance protein A-like" evidence="2">
    <location>
        <begin position="177"/>
        <end position="267"/>
    </location>
</feature>
<accession>A0ABV7ZVF4</accession>
<keyword evidence="1" id="KW-1133">Transmembrane helix</keyword>
<dbReference type="Pfam" id="PF02517">
    <property type="entry name" value="Rce1-like"/>
    <property type="match status" value="1"/>
</dbReference>
<keyword evidence="3" id="KW-0378">Hydrolase</keyword>
<reference evidence="4" key="1">
    <citation type="journal article" date="2019" name="Int. J. Syst. Evol. Microbiol.">
        <title>The Global Catalogue of Microorganisms (GCM) 10K type strain sequencing project: providing services to taxonomists for standard genome sequencing and annotation.</title>
        <authorList>
            <consortium name="The Broad Institute Genomics Platform"/>
            <consortium name="The Broad Institute Genome Sequencing Center for Infectious Disease"/>
            <person name="Wu L."/>
            <person name="Ma J."/>
        </authorList>
    </citation>
    <scope>NUCLEOTIDE SEQUENCE [LARGE SCALE GENOMIC DNA]</scope>
    <source>
        <strain evidence="4">IBRC 10765</strain>
    </source>
</reference>
<sequence>MLYFALLFSVVLLLCGSSERREARYGLSVAAVLLAWLVGYHSMLFSAFVLAYMGLTYWMHAQPLPRPWLWGRYFLWFLFSAALVLHAVPGYEGLLVVEAQPWKPGAVSTPFYLNTDKVLVAWSLLTWLPLWGRSLPALSRAIPASAPIGLMVLGISVIMGVAVMLRLIDVSLGLPMWFGFFALSNLVNTCIAEELLFRGVVQRWLQQRFNLWLAVLLASVLFGLAHFGGGMAFVLVATLAGLLYGAVYALTGRLWWAIAAHWLLNMVHLVGFTYPMLA</sequence>
<dbReference type="PANTHER" id="PTHR36435:SF1">
    <property type="entry name" value="CAAX AMINO TERMINAL PROTEASE FAMILY PROTEIN"/>
    <property type="match status" value="1"/>
</dbReference>
<feature type="transmembrane region" description="Helical" evidence="1">
    <location>
        <begin position="73"/>
        <end position="91"/>
    </location>
</feature>
<feature type="transmembrane region" description="Helical" evidence="1">
    <location>
        <begin position="144"/>
        <end position="168"/>
    </location>
</feature>
<comment type="caution">
    <text evidence="3">The sequence shown here is derived from an EMBL/GenBank/DDBJ whole genome shotgun (WGS) entry which is preliminary data.</text>
</comment>
<dbReference type="PANTHER" id="PTHR36435">
    <property type="entry name" value="SLR1288 PROTEIN"/>
    <property type="match status" value="1"/>
</dbReference>
<dbReference type="RefSeq" id="WP_380693917.1">
    <property type="nucleotide sequence ID" value="NZ_JBHRYR010000002.1"/>
</dbReference>
<dbReference type="EC" id="3.4.-.-" evidence="3"/>
<protein>
    <submittedName>
        <fullName evidence="3">CPBP family intramembrane glutamic endopeptidase</fullName>
        <ecNumber evidence="3">3.4.-.-</ecNumber>
    </submittedName>
</protein>